<reference evidence="2" key="1">
    <citation type="submission" date="2023-07" db="EMBL/GenBank/DDBJ databases">
        <authorList>
            <person name="Haufschild T."/>
            <person name="Kallscheuer N."/>
            <person name="Hammer J."/>
            <person name="Kohn T."/>
            <person name="Kabuu M."/>
            <person name="Jogler M."/>
            <person name="Wohfarth N."/>
            <person name="Heuer A."/>
            <person name="Rohde M."/>
            <person name="van Teeseling M.C.F."/>
            <person name="Jogler C."/>
        </authorList>
    </citation>
    <scope>NUCLEOTIDE SEQUENCE</scope>
    <source>
        <strain evidence="2">Strain 138</strain>
        <strain evidence="3">Strain 318</strain>
    </source>
</reference>
<protein>
    <submittedName>
        <fullName evidence="2">Type II toxin-antitoxin system death-on-curing family toxin</fullName>
    </submittedName>
</protein>
<dbReference type="AlphaFoldDB" id="A0AA49JVX2"/>
<accession>A0AA49JVX2</accession>
<dbReference type="PROSITE" id="PS51459">
    <property type="entry name" value="FIDO"/>
    <property type="match status" value="1"/>
</dbReference>
<evidence type="ECO:0000259" key="1">
    <source>
        <dbReference type="PROSITE" id="PS51459"/>
    </source>
</evidence>
<dbReference type="InterPro" id="IPR003812">
    <property type="entry name" value="Fido"/>
</dbReference>
<dbReference type="InterPro" id="IPR053737">
    <property type="entry name" value="Type_II_TA_Toxin"/>
</dbReference>
<dbReference type="Gene3D" id="1.20.120.1870">
    <property type="entry name" value="Fic/DOC protein, Fido domain"/>
    <property type="match status" value="1"/>
</dbReference>
<dbReference type="Pfam" id="PF02661">
    <property type="entry name" value="Fic"/>
    <property type="match status" value="1"/>
</dbReference>
<dbReference type="PANTHER" id="PTHR39426">
    <property type="entry name" value="HOMOLOGY TO DEATH-ON-CURING PROTEIN OF PHAGE P1"/>
    <property type="match status" value="1"/>
</dbReference>
<keyword evidence="4" id="KW-1185">Reference proteome</keyword>
<dbReference type="Proteomes" id="UP001229955">
    <property type="component" value="Chromosome"/>
</dbReference>
<accession>A0AA49K156</accession>
<sequence length="137" mass="14627">MTGSPVAARFLSLAEVLDLYGRVLVAGGGSSAIRDLGALESALAQPRATFDDAELYPTLVEKAAALGFSLIRNHPFVDGNKRIGHAALEVFLVLNGHQLEASVDDAERVILGVAAGTIDRDAFAEWIRQHLVTYRLG</sequence>
<proteinExistence type="predicted"/>
<dbReference type="EMBL" id="CP130612">
    <property type="protein sequence ID" value="WKW12874.1"/>
    <property type="molecule type" value="Genomic_DNA"/>
</dbReference>
<dbReference type="InterPro" id="IPR036597">
    <property type="entry name" value="Fido-like_dom_sf"/>
</dbReference>
<dbReference type="GO" id="GO:0016301">
    <property type="term" value="F:kinase activity"/>
    <property type="evidence" value="ECO:0007669"/>
    <property type="project" value="InterPro"/>
</dbReference>
<evidence type="ECO:0000313" key="4">
    <source>
        <dbReference type="Proteomes" id="UP001229955"/>
    </source>
</evidence>
<dbReference type="NCBIfam" id="TIGR01550">
    <property type="entry name" value="DOC_P1"/>
    <property type="match status" value="1"/>
</dbReference>
<evidence type="ECO:0000313" key="2">
    <source>
        <dbReference type="EMBL" id="WKW12874.1"/>
    </source>
</evidence>
<organism evidence="2">
    <name type="scientific">Pseudogemmatithrix spongiicola</name>
    <dbReference type="NCBI Taxonomy" id="3062599"/>
    <lineage>
        <taxon>Bacteria</taxon>
        <taxon>Pseudomonadati</taxon>
        <taxon>Gemmatimonadota</taxon>
        <taxon>Gemmatimonadia</taxon>
        <taxon>Gemmatimonadales</taxon>
        <taxon>Gemmatimonadaceae</taxon>
        <taxon>Pseudogemmatithrix</taxon>
    </lineage>
</organism>
<dbReference type="InterPro" id="IPR006440">
    <property type="entry name" value="Doc"/>
</dbReference>
<name>A0AA49JVX2_9BACT</name>
<dbReference type="SUPFAM" id="SSF140931">
    <property type="entry name" value="Fic-like"/>
    <property type="match status" value="1"/>
</dbReference>
<dbReference type="PIRSF" id="PIRSF018297">
    <property type="entry name" value="Doc"/>
    <property type="match status" value="1"/>
</dbReference>
<dbReference type="PANTHER" id="PTHR39426:SF1">
    <property type="entry name" value="HOMOLOGY TO DEATH-ON-CURING PROTEIN OF PHAGE P1"/>
    <property type="match status" value="1"/>
</dbReference>
<dbReference type="KEGG" id="pspc:Strain318_002184"/>
<dbReference type="EMBL" id="CP130613">
    <property type="protein sequence ID" value="WKW15781.1"/>
    <property type="molecule type" value="Genomic_DNA"/>
</dbReference>
<dbReference type="RefSeq" id="WP_367885746.1">
    <property type="nucleotide sequence ID" value="NZ_CP130612.1"/>
</dbReference>
<gene>
    <name evidence="2" type="ORF">Strain138_002185</name>
    <name evidence="3" type="ORF">Strain318_002184</name>
</gene>
<evidence type="ECO:0000313" key="3">
    <source>
        <dbReference type="EMBL" id="WKW15781.1"/>
    </source>
</evidence>
<feature type="domain" description="Fido" evidence="1">
    <location>
        <begin position="11"/>
        <end position="129"/>
    </location>
</feature>